<gene>
    <name evidence="5" type="ORF">IRI77_20120</name>
</gene>
<organism evidence="5 6">
    <name type="scientific">Paludibaculum fermentans</name>
    <dbReference type="NCBI Taxonomy" id="1473598"/>
    <lineage>
        <taxon>Bacteria</taxon>
        <taxon>Pseudomonadati</taxon>
        <taxon>Acidobacteriota</taxon>
        <taxon>Terriglobia</taxon>
        <taxon>Bryobacterales</taxon>
        <taxon>Bryobacteraceae</taxon>
        <taxon>Paludibaculum</taxon>
    </lineage>
</organism>
<evidence type="ECO:0000259" key="3">
    <source>
        <dbReference type="Pfam" id="PF02518"/>
    </source>
</evidence>
<dbReference type="RefSeq" id="WP_194446814.1">
    <property type="nucleotide sequence ID" value="NZ_CP063849.1"/>
</dbReference>
<feature type="domain" description="Signal transduction histidine kinase internal region" evidence="4">
    <location>
        <begin position="173"/>
        <end position="252"/>
    </location>
</feature>
<reference evidence="5 6" key="1">
    <citation type="submission" date="2020-10" db="EMBL/GenBank/DDBJ databases">
        <title>Complete genome sequence of Paludibaculum fermentans P105T, a facultatively anaerobic acidobacterium capable of dissimilatory Fe(III) reduction.</title>
        <authorList>
            <person name="Dedysh S.N."/>
            <person name="Beletsky A.V."/>
            <person name="Kulichevskaya I.S."/>
            <person name="Mardanov A.V."/>
            <person name="Ravin N.V."/>
        </authorList>
    </citation>
    <scope>NUCLEOTIDE SEQUENCE [LARGE SCALE GENOMIC DNA]</scope>
    <source>
        <strain evidence="5 6">P105</strain>
    </source>
</reference>
<name>A0A7S7NKC8_PALFE</name>
<dbReference type="SUPFAM" id="SSF55874">
    <property type="entry name" value="ATPase domain of HSP90 chaperone/DNA topoisomerase II/histidine kinase"/>
    <property type="match status" value="1"/>
</dbReference>
<keyword evidence="2" id="KW-0812">Transmembrane</keyword>
<dbReference type="Proteomes" id="UP000593892">
    <property type="component" value="Chromosome"/>
</dbReference>
<keyword evidence="5" id="KW-0808">Transferase</keyword>
<feature type="transmembrane region" description="Helical" evidence="2">
    <location>
        <begin position="12"/>
        <end position="36"/>
    </location>
</feature>
<evidence type="ECO:0000313" key="6">
    <source>
        <dbReference type="Proteomes" id="UP000593892"/>
    </source>
</evidence>
<proteinExistence type="predicted"/>
<feature type="domain" description="Histidine kinase/HSP90-like ATPase" evidence="3">
    <location>
        <begin position="271"/>
        <end position="338"/>
    </location>
</feature>
<dbReference type="Pfam" id="PF02518">
    <property type="entry name" value="HATPase_c"/>
    <property type="match status" value="1"/>
</dbReference>
<keyword evidence="2" id="KW-1133">Transmembrane helix</keyword>
<dbReference type="EMBL" id="CP063849">
    <property type="protein sequence ID" value="QOY85144.1"/>
    <property type="molecule type" value="Genomic_DNA"/>
</dbReference>
<accession>A0A7S7NKC8</accession>
<dbReference type="Gene3D" id="3.30.565.10">
    <property type="entry name" value="Histidine kinase-like ATPase, C-terminal domain"/>
    <property type="match status" value="1"/>
</dbReference>
<feature type="transmembrane region" description="Helical" evidence="2">
    <location>
        <begin position="84"/>
        <end position="109"/>
    </location>
</feature>
<dbReference type="Pfam" id="PF06580">
    <property type="entry name" value="His_kinase"/>
    <property type="match status" value="1"/>
</dbReference>
<evidence type="ECO:0000256" key="2">
    <source>
        <dbReference type="SAM" id="Phobius"/>
    </source>
</evidence>
<keyword evidence="5" id="KW-0418">Kinase</keyword>
<evidence type="ECO:0000256" key="1">
    <source>
        <dbReference type="SAM" id="Coils"/>
    </source>
</evidence>
<dbReference type="InterPro" id="IPR036890">
    <property type="entry name" value="HATPase_C_sf"/>
</dbReference>
<dbReference type="InterPro" id="IPR010559">
    <property type="entry name" value="Sig_transdc_His_kin_internal"/>
</dbReference>
<evidence type="ECO:0000313" key="5">
    <source>
        <dbReference type="EMBL" id="QOY85144.1"/>
    </source>
</evidence>
<feature type="coiled-coil region" evidence="1">
    <location>
        <begin position="142"/>
        <end position="181"/>
    </location>
</feature>
<dbReference type="InterPro" id="IPR050640">
    <property type="entry name" value="Bact_2-comp_sensor_kinase"/>
</dbReference>
<evidence type="ECO:0000259" key="4">
    <source>
        <dbReference type="Pfam" id="PF06580"/>
    </source>
</evidence>
<dbReference type="InterPro" id="IPR003594">
    <property type="entry name" value="HATPase_dom"/>
</dbReference>
<dbReference type="GO" id="GO:0016020">
    <property type="term" value="C:membrane"/>
    <property type="evidence" value="ECO:0007669"/>
    <property type="project" value="InterPro"/>
</dbReference>
<keyword evidence="2" id="KW-0472">Membrane</keyword>
<keyword evidence="6" id="KW-1185">Reference proteome</keyword>
<protein>
    <submittedName>
        <fullName evidence="5">Histidine kinase</fullName>
    </submittedName>
</protein>
<dbReference type="PANTHER" id="PTHR34220">
    <property type="entry name" value="SENSOR HISTIDINE KINASE YPDA"/>
    <property type="match status" value="1"/>
</dbReference>
<feature type="transmembrane region" description="Helical" evidence="2">
    <location>
        <begin position="48"/>
        <end position="72"/>
    </location>
</feature>
<dbReference type="GO" id="GO:0000155">
    <property type="term" value="F:phosphorelay sensor kinase activity"/>
    <property type="evidence" value="ECO:0007669"/>
    <property type="project" value="InterPro"/>
</dbReference>
<dbReference type="AlphaFoldDB" id="A0A7S7NKC8"/>
<sequence length="360" mass="40330">MQWVYSDKPGLTWRHVGMVLLFNGAIGFVLCLLNFAYNPQARNSQFGLYLLANMIYAQLIGCTAAFTIPWLAVRIWRLPKLAMWLVYVTSLVAIAAIGTLLAVGGLLLVGIISAREFWPQFVGSVRTATLITIIVGIASFVIETLRHRVEHTTLELKQQQLERERAQKLVLEARLSSLQSRLQPHFLFNTINSILSMIRDEPKGAEEMLQRLARLLRYALDSQDRSTVSLGEEMKLVSDYLEIERTRFGQRLAFSIDMDHEAMNCELPPYALQTLVENSMKYAIAPRREGGRIGIVVQRENGWLEVTVQDDGPGFSHDDLSEGHGLDTLQKRLALLYGAAGALSIEGNLVRLRVPVGVPA</sequence>
<keyword evidence="1" id="KW-0175">Coiled coil</keyword>
<dbReference type="KEGG" id="pfer:IRI77_20120"/>
<dbReference type="PANTHER" id="PTHR34220:SF7">
    <property type="entry name" value="SENSOR HISTIDINE KINASE YPDA"/>
    <property type="match status" value="1"/>
</dbReference>
<feature type="transmembrane region" description="Helical" evidence="2">
    <location>
        <begin position="121"/>
        <end position="142"/>
    </location>
</feature>